<name>A0A7S9LWF4_9RHOB</name>
<evidence type="ECO:0000256" key="1">
    <source>
        <dbReference type="ARBA" id="ARBA00022679"/>
    </source>
</evidence>
<gene>
    <name evidence="4" type="ORF">I0K15_09890</name>
</gene>
<dbReference type="PANTHER" id="PTHR43861">
    <property type="entry name" value="TRANS-ACONITATE 2-METHYLTRANSFERASE-RELATED"/>
    <property type="match status" value="1"/>
</dbReference>
<dbReference type="Pfam" id="PF13649">
    <property type="entry name" value="Methyltransf_25"/>
    <property type="match status" value="1"/>
</dbReference>
<dbReference type="PANTHER" id="PTHR43861:SF3">
    <property type="entry name" value="PUTATIVE (AFU_ORTHOLOGUE AFUA_2G14390)-RELATED"/>
    <property type="match status" value="1"/>
</dbReference>
<dbReference type="InterPro" id="IPR029063">
    <property type="entry name" value="SAM-dependent_MTases_sf"/>
</dbReference>
<evidence type="ECO:0000313" key="4">
    <source>
        <dbReference type="EMBL" id="QPH56010.1"/>
    </source>
</evidence>
<evidence type="ECO:0000256" key="2">
    <source>
        <dbReference type="SAM" id="Phobius"/>
    </source>
</evidence>
<dbReference type="CDD" id="cd02440">
    <property type="entry name" value="AdoMet_MTases"/>
    <property type="match status" value="1"/>
</dbReference>
<protein>
    <submittedName>
        <fullName evidence="4">Class I SAM-dependent methyltransferase</fullName>
    </submittedName>
</protein>
<sequence length="346" mass="38110">MTVSKEAYEQNYQQFRSLNQIMWQIPVLAMTLTGGLWFGVSTIEDNPLLVSVLLLTATFGNVVLSGVLLRFRHVMGCYLDWLEQADPEGFVDASAGTDSGHWVERFCNRDKTVRTLFSSMLWWAAACSLIVFLGYWNNKLGIIELGSSDTSISYYDAHATALADGYESVSFESAYPYLADKIRAAAQPLDVLDIGAGTGRDASWIANRGHNMVAVEPSTSMLTVAQNLHSESDVTWIEDRLPQLASQEFADATFDMILLNAVWMHVEPADRAASLARIKALLRPDGSAFVTLRLGPVNEGRGTYHISAPDFVADAEAAGFSVQPRGDFADLLGRPEVSWKAFELTH</sequence>
<keyword evidence="2" id="KW-0472">Membrane</keyword>
<keyword evidence="1 4" id="KW-0808">Transferase</keyword>
<dbReference type="GO" id="GO:0008168">
    <property type="term" value="F:methyltransferase activity"/>
    <property type="evidence" value="ECO:0007669"/>
    <property type="project" value="UniProtKB-KW"/>
</dbReference>
<organism evidence="4 5">
    <name type="scientific">Pontivivens ytuae</name>
    <dbReference type="NCBI Taxonomy" id="2789856"/>
    <lineage>
        <taxon>Bacteria</taxon>
        <taxon>Pseudomonadati</taxon>
        <taxon>Pseudomonadota</taxon>
        <taxon>Alphaproteobacteria</taxon>
        <taxon>Rhodobacterales</taxon>
        <taxon>Paracoccaceae</taxon>
        <taxon>Pontivivens</taxon>
    </lineage>
</organism>
<dbReference type="GO" id="GO:0032259">
    <property type="term" value="P:methylation"/>
    <property type="evidence" value="ECO:0007669"/>
    <property type="project" value="UniProtKB-KW"/>
</dbReference>
<dbReference type="InterPro" id="IPR041698">
    <property type="entry name" value="Methyltransf_25"/>
</dbReference>
<feature type="transmembrane region" description="Helical" evidence="2">
    <location>
        <begin position="115"/>
        <end position="136"/>
    </location>
</feature>
<keyword evidence="5" id="KW-1185">Reference proteome</keyword>
<evidence type="ECO:0000313" key="5">
    <source>
        <dbReference type="Proteomes" id="UP000594800"/>
    </source>
</evidence>
<dbReference type="KEGG" id="poz:I0K15_09890"/>
<accession>A0A7S9LWF4</accession>
<proteinExistence type="predicted"/>
<dbReference type="AlphaFoldDB" id="A0A7S9LWF4"/>
<feature type="transmembrane region" description="Helical" evidence="2">
    <location>
        <begin position="46"/>
        <end position="69"/>
    </location>
</feature>
<keyword evidence="2" id="KW-0812">Transmembrane</keyword>
<feature type="transmembrane region" description="Helical" evidence="2">
    <location>
        <begin position="21"/>
        <end position="40"/>
    </location>
</feature>
<feature type="domain" description="Methyltransferase" evidence="3">
    <location>
        <begin position="191"/>
        <end position="286"/>
    </location>
</feature>
<dbReference type="EMBL" id="CP064942">
    <property type="protein sequence ID" value="QPH56010.1"/>
    <property type="molecule type" value="Genomic_DNA"/>
</dbReference>
<evidence type="ECO:0000259" key="3">
    <source>
        <dbReference type="Pfam" id="PF13649"/>
    </source>
</evidence>
<dbReference type="SUPFAM" id="SSF53335">
    <property type="entry name" value="S-adenosyl-L-methionine-dependent methyltransferases"/>
    <property type="match status" value="1"/>
</dbReference>
<keyword evidence="2" id="KW-1133">Transmembrane helix</keyword>
<dbReference type="RefSeq" id="WP_196105270.1">
    <property type="nucleotide sequence ID" value="NZ_CP064942.1"/>
</dbReference>
<keyword evidence="4" id="KW-0489">Methyltransferase</keyword>
<reference evidence="4 5" key="1">
    <citation type="submission" date="2020-11" db="EMBL/GenBank/DDBJ databases">
        <title>Description of Pontivivens ytuae sp. nov. isolated from deep sea sediment of Mariana Trench.</title>
        <authorList>
            <person name="Wang Z."/>
            <person name="Sun Q.-L."/>
            <person name="Xu X.-D."/>
            <person name="Tang Y.-Z."/>
            <person name="Zhang J."/>
        </authorList>
    </citation>
    <scope>NUCLEOTIDE SEQUENCE [LARGE SCALE GENOMIC DNA]</scope>
    <source>
        <strain evidence="4 5">MT2928</strain>
    </source>
</reference>
<dbReference type="Proteomes" id="UP000594800">
    <property type="component" value="Chromosome"/>
</dbReference>
<dbReference type="Gene3D" id="3.40.50.150">
    <property type="entry name" value="Vaccinia Virus protein VP39"/>
    <property type="match status" value="1"/>
</dbReference>